<dbReference type="Gene3D" id="2.40.50.100">
    <property type="match status" value="1"/>
</dbReference>
<dbReference type="Pfam" id="PF25989">
    <property type="entry name" value="YknX_C"/>
    <property type="match status" value="1"/>
</dbReference>
<dbReference type="InterPro" id="IPR058792">
    <property type="entry name" value="Beta-barrel_RND_2"/>
</dbReference>
<dbReference type="EMBL" id="JACNJH010000028">
    <property type="protein sequence ID" value="MBC8359868.1"/>
    <property type="molecule type" value="Genomic_DNA"/>
</dbReference>
<feature type="domain" description="CusB-like beta-barrel" evidence="2">
    <location>
        <begin position="216"/>
        <end position="288"/>
    </location>
</feature>
<comment type="similarity">
    <text evidence="1">Belongs to the membrane fusion protein (MFP) (TC 8.A.1) family.</text>
</comment>
<reference evidence="5 6" key="1">
    <citation type="submission" date="2020-08" db="EMBL/GenBank/DDBJ databases">
        <title>Bridging the membrane lipid divide: bacteria of the FCB group superphylum have the potential to synthesize archaeal ether lipids.</title>
        <authorList>
            <person name="Villanueva L."/>
            <person name="Von Meijenfeldt F.A.B."/>
            <person name="Westbye A.B."/>
            <person name="Yadav S."/>
            <person name="Hopmans E.C."/>
            <person name="Dutilh B.E."/>
            <person name="Sinninghe Damste J.S."/>
        </authorList>
    </citation>
    <scope>NUCLEOTIDE SEQUENCE [LARGE SCALE GENOMIC DNA]</scope>
    <source>
        <strain evidence="5">NIOZ-UU30</strain>
    </source>
</reference>
<dbReference type="Gene3D" id="1.10.287.470">
    <property type="entry name" value="Helix hairpin bin"/>
    <property type="match status" value="1"/>
</dbReference>
<comment type="caution">
    <text evidence="5">The sequence shown here is derived from an EMBL/GenBank/DDBJ whole genome shotgun (WGS) entry which is preliminary data.</text>
</comment>
<feature type="domain" description="CzcB-like barrel-sandwich hybrid" evidence="3">
    <location>
        <begin position="69"/>
        <end position="202"/>
    </location>
</feature>
<accession>A0A8J6NTR8</accession>
<dbReference type="PANTHER" id="PTHR30469">
    <property type="entry name" value="MULTIDRUG RESISTANCE PROTEIN MDTA"/>
    <property type="match status" value="1"/>
</dbReference>
<dbReference type="Gene3D" id="2.40.420.20">
    <property type="match status" value="1"/>
</dbReference>
<organism evidence="5 6">
    <name type="scientific">Candidatus Desulfatibia profunda</name>
    <dbReference type="NCBI Taxonomy" id="2841695"/>
    <lineage>
        <taxon>Bacteria</taxon>
        <taxon>Pseudomonadati</taxon>
        <taxon>Thermodesulfobacteriota</taxon>
        <taxon>Desulfobacteria</taxon>
        <taxon>Desulfobacterales</taxon>
        <taxon>Desulfobacterales incertae sedis</taxon>
        <taxon>Candidatus Desulfatibia</taxon>
    </lineage>
</organism>
<evidence type="ECO:0000259" key="2">
    <source>
        <dbReference type="Pfam" id="PF25954"/>
    </source>
</evidence>
<evidence type="ECO:0000259" key="4">
    <source>
        <dbReference type="Pfam" id="PF25989"/>
    </source>
</evidence>
<evidence type="ECO:0000259" key="3">
    <source>
        <dbReference type="Pfam" id="PF25973"/>
    </source>
</evidence>
<protein>
    <submittedName>
        <fullName evidence="5">Efflux RND transporter periplasmic adaptor subunit</fullName>
    </submittedName>
</protein>
<dbReference type="Pfam" id="PF25954">
    <property type="entry name" value="Beta-barrel_RND_2"/>
    <property type="match status" value="1"/>
</dbReference>
<sequence length="365" mass="39637">MPKVAGTLHFSKYLLIVGLLLFSLFSVSMAKDAGKNQGPPPVPVRVAMVEQKMVSDQISLVGTTAAVATSTIASEVSGVVEYFPVKEGDFVKKGDLLARLRSAELKIRLKGAVAAGEMIRAKLENAEKDLNRYSKLKDTDSISARIYDETLYNHRALSQELLRSQADIEHLEYDINQTKTVAPFSGFVAKEHTQVGEWINVGGPVVDLVDLGKIKVSVDVPERYAVKLSARDEVKVTISSISNDQHSGRIYALLPRADPDSRTFPVDIYLGNPDFKIKSGMEALVTLGLETAKQALLVPKDAVVTAGDDRLVFMVADGKAVPVPVKILGYYDGDVAVEGNLKPGIQVVIRGNERLRPGQPVSVIK</sequence>
<dbReference type="Pfam" id="PF25973">
    <property type="entry name" value="BSH_CzcB"/>
    <property type="match status" value="1"/>
</dbReference>
<dbReference type="InterPro" id="IPR058647">
    <property type="entry name" value="BSH_CzcB-like"/>
</dbReference>
<evidence type="ECO:0000313" key="5">
    <source>
        <dbReference type="EMBL" id="MBC8359868.1"/>
    </source>
</evidence>
<dbReference type="Gene3D" id="2.40.30.170">
    <property type="match status" value="1"/>
</dbReference>
<dbReference type="Proteomes" id="UP000603434">
    <property type="component" value="Unassembled WGS sequence"/>
</dbReference>
<gene>
    <name evidence="5" type="ORF">H8E23_00530</name>
</gene>
<name>A0A8J6NTR8_9BACT</name>
<feature type="domain" description="YknX-like C-terminal permuted SH3-like" evidence="4">
    <location>
        <begin position="296"/>
        <end position="363"/>
    </location>
</feature>
<dbReference type="SUPFAM" id="SSF111369">
    <property type="entry name" value="HlyD-like secretion proteins"/>
    <property type="match status" value="1"/>
</dbReference>
<dbReference type="InterPro" id="IPR006143">
    <property type="entry name" value="RND_pump_MFP"/>
</dbReference>
<proteinExistence type="inferred from homology"/>
<evidence type="ECO:0000313" key="6">
    <source>
        <dbReference type="Proteomes" id="UP000603434"/>
    </source>
</evidence>
<evidence type="ECO:0000256" key="1">
    <source>
        <dbReference type="ARBA" id="ARBA00009477"/>
    </source>
</evidence>
<dbReference type="InterPro" id="IPR058637">
    <property type="entry name" value="YknX-like_C"/>
</dbReference>
<dbReference type="PANTHER" id="PTHR30469:SF15">
    <property type="entry name" value="HLYD FAMILY OF SECRETION PROTEINS"/>
    <property type="match status" value="1"/>
</dbReference>
<dbReference type="GO" id="GO:0015562">
    <property type="term" value="F:efflux transmembrane transporter activity"/>
    <property type="evidence" value="ECO:0007669"/>
    <property type="project" value="TreeGrafter"/>
</dbReference>
<dbReference type="NCBIfam" id="TIGR01730">
    <property type="entry name" value="RND_mfp"/>
    <property type="match status" value="1"/>
</dbReference>
<dbReference type="GO" id="GO:1990281">
    <property type="term" value="C:efflux pump complex"/>
    <property type="evidence" value="ECO:0007669"/>
    <property type="project" value="TreeGrafter"/>
</dbReference>
<dbReference type="AlphaFoldDB" id="A0A8J6NTR8"/>